<dbReference type="GO" id="GO:1904158">
    <property type="term" value="P:axonemal central apparatus assembly"/>
    <property type="evidence" value="ECO:0007669"/>
    <property type="project" value="TreeGrafter"/>
</dbReference>
<sequence>IVGTTTEATLMVENRGLVRADVNLGSFSVKKLKQDGFFISFQNHISLPIGRSVPMYITIKPSPQRYSGKEELVHFTLYIEVSSGGVIPMYVKALLTVPYIILDQKTLDFGDVQCGHCCIKCILLKNSGAV</sequence>
<protein>
    <recommendedName>
        <fullName evidence="2">Arrestin C-terminal-like domain-containing protein</fullName>
    </recommendedName>
</protein>
<gene>
    <name evidence="1" type="ORF">g.4851</name>
</gene>
<accession>A0A1B6LBI8</accession>
<name>A0A1B6LBI8_9HEMI</name>
<evidence type="ECO:0008006" key="2">
    <source>
        <dbReference type="Google" id="ProtNLM"/>
    </source>
</evidence>
<dbReference type="GO" id="GO:0005930">
    <property type="term" value="C:axoneme"/>
    <property type="evidence" value="ECO:0007669"/>
    <property type="project" value="TreeGrafter"/>
</dbReference>
<dbReference type="InterPro" id="IPR033305">
    <property type="entry name" value="Hydin-like"/>
</dbReference>
<dbReference type="EMBL" id="GEBQ01018915">
    <property type="protein sequence ID" value="JAT21062.1"/>
    <property type="molecule type" value="Transcribed_RNA"/>
</dbReference>
<proteinExistence type="predicted"/>
<dbReference type="AlphaFoldDB" id="A0A1B6LBI8"/>
<dbReference type="PANTHER" id="PTHR23053">
    <property type="entry name" value="DLEC1 DELETED IN LUNG AND ESOPHAGEAL CANCER 1"/>
    <property type="match status" value="1"/>
</dbReference>
<feature type="non-terminal residue" evidence="1">
    <location>
        <position position="1"/>
    </location>
</feature>
<reference evidence="1" key="1">
    <citation type="submission" date="2015-11" db="EMBL/GenBank/DDBJ databases">
        <title>De novo transcriptome assembly of four potential Pierce s Disease insect vectors from Arizona vineyards.</title>
        <authorList>
            <person name="Tassone E.E."/>
        </authorList>
    </citation>
    <scope>NUCLEOTIDE SEQUENCE</scope>
</reference>
<evidence type="ECO:0000313" key="1">
    <source>
        <dbReference type="EMBL" id="JAT21062.1"/>
    </source>
</evidence>
<organism evidence="1">
    <name type="scientific">Graphocephala atropunctata</name>
    <dbReference type="NCBI Taxonomy" id="36148"/>
    <lineage>
        <taxon>Eukaryota</taxon>
        <taxon>Metazoa</taxon>
        <taxon>Ecdysozoa</taxon>
        <taxon>Arthropoda</taxon>
        <taxon>Hexapoda</taxon>
        <taxon>Insecta</taxon>
        <taxon>Pterygota</taxon>
        <taxon>Neoptera</taxon>
        <taxon>Paraneoptera</taxon>
        <taxon>Hemiptera</taxon>
        <taxon>Auchenorrhyncha</taxon>
        <taxon>Membracoidea</taxon>
        <taxon>Cicadellidae</taxon>
        <taxon>Cicadellinae</taxon>
        <taxon>Cicadellini</taxon>
        <taxon>Graphocephala</taxon>
    </lineage>
</organism>
<dbReference type="GO" id="GO:0003341">
    <property type="term" value="P:cilium movement"/>
    <property type="evidence" value="ECO:0007669"/>
    <property type="project" value="TreeGrafter"/>
</dbReference>
<feature type="non-terminal residue" evidence="1">
    <location>
        <position position="130"/>
    </location>
</feature>
<dbReference type="PANTHER" id="PTHR23053:SF0">
    <property type="entry name" value="HYDROCEPHALUS-INDUCING PROTEIN HOMOLOG"/>
    <property type="match status" value="1"/>
</dbReference>